<protein>
    <recommendedName>
        <fullName evidence="4">Protein kinase domain-containing protein</fullName>
    </recommendedName>
</protein>
<dbReference type="PROSITE" id="PS00108">
    <property type="entry name" value="PROTEIN_KINASE_ST"/>
    <property type="match status" value="1"/>
</dbReference>
<evidence type="ECO:0000256" key="1">
    <source>
        <dbReference type="ARBA" id="ARBA00011245"/>
    </source>
</evidence>
<gene>
    <name evidence="5" type="ORF">SRAS04492_LOCUS7799</name>
</gene>
<evidence type="ECO:0000256" key="2">
    <source>
        <dbReference type="ARBA" id="ARBA00022741"/>
    </source>
</evidence>
<dbReference type="EMBL" id="HBIA01015552">
    <property type="protein sequence ID" value="CAE0235992.1"/>
    <property type="molecule type" value="Transcribed_RNA"/>
</dbReference>
<dbReference type="SUPFAM" id="SSF56112">
    <property type="entry name" value="Protein kinase-like (PK-like)"/>
    <property type="match status" value="1"/>
</dbReference>
<comment type="subunit">
    <text evidence="1">Monomer.</text>
</comment>
<keyword evidence="3" id="KW-0067">ATP-binding</keyword>
<feature type="domain" description="Protein kinase" evidence="4">
    <location>
        <begin position="1"/>
        <end position="223"/>
    </location>
</feature>
<dbReference type="InterPro" id="IPR008271">
    <property type="entry name" value="Ser/Thr_kinase_AS"/>
</dbReference>
<dbReference type="Gene3D" id="3.30.200.20">
    <property type="entry name" value="Phosphorylase Kinase, domain 1"/>
    <property type="match status" value="1"/>
</dbReference>
<keyword evidence="2" id="KW-0547">Nucleotide-binding</keyword>
<dbReference type="SMART" id="SM00220">
    <property type="entry name" value="S_TKc"/>
    <property type="match status" value="1"/>
</dbReference>
<reference evidence="5" key="1">
    <citation type="submission" date="2021-01" db="EMBL/GenBank/DDBJ databases">
        <authorList>
            <person name="Corre E."/>
            <person name="Pelletier E."/>
            <person name="Niang G."/>
            <person name="Scheremetjew M."/>
            <person name="Finn R."/>
            <person name="Kale V."/>
            <person name="Holt S."/>
            <person name="Cochrane G."/>
            <person name="Meng A."/>
            <person name="Brown T."/>
            <person name="Cohen L."/>
        </authorList>
    </citation>
    <scope>NUCLEOTIDE SEQUENCE</scope>
    <source>
        <strain evidence="5">Ras09</strain>
    </source>
</reference>
<dbReference type="PIRSF" id="PIRSF000654">
    <property type="entry name" value="Integrin-linked_kinase"/>
    <property type="match status" value="1"/>
</dbReference>
<accession>A0A7S3CSJ4</accession>
<evidence type="ECO:0000256" key="3">
    <source>
        <dbReference type="ARBA" id="ARBA00022840"/>
    </source>
</evidence>
<evidence type="ECO:0000313" key="5">
    <source>
        <dbReference type="EMBL" id="CAE0235992.1"/>
    </source>
</evidence>
<organism evidence="5">
    <name type="scientific">Strombidium rassoulzadegani</name>
    <dbReference type="NCBI Taxonomy" id="1082188"/>
    <lineage>
        <taxon>Eukaryota</taxon>
        <taxon>Sar</taxon>
        <taxon>Alveolata</taxon>
        <taxon>Ciliophora</taxon>
        <taxon>Intramacronucleata</taxon>
        <taxon>Spirotrichea</taxon>
        <taxon>Oligotrichia</taxon>
        <taxon>Strombidiidae</taxon>
        <taxon>Strombidium</taxon>
    </lineage>
</organism>
<dbReference type="AlphaFoldDB" id="A0A7S3CSJ4"/>
<dbReference type="GO" id="GO:0004672">
    <property type="term" value="F:protein kinase activity"/>
    <property type="evidence" value="ECO:0007669"/>
    <property type="project" value="InterPro"/>
</dbReference>
<dbReference type="FunFam" id="1.10.510.10:FF:000571">
    <property type="entry name" value="Maternal embryonic leucine zipper kinase"/>
    <property type="match status" value="1"/>
</dbReference>
<dbReference type="PROSITE" id="PS50011">
    <property type="entry name" value="PROTEIN_KINASE_DOM"/>
    <property type="match status" value="1"/>
</dbReference>
<dbReference type="PANTHER" id="PTHR24347">
    <property type="entry name" value="SERINE/THREONINE-PROTEIN KINASE"/>
    <property type="match status" value="1"/>
</dbReference>
<dbReference type="InterPro" id="IPR000719">
    <property type="entry name" value="Prot_kinase_dom"/>
</dbReference>
<dbReference type="InterPro" id="IPR011009">
    <property type="entry name" value="Kinase-like_dom_sf"/>
</dbReference>
<sequence>MTQTMVMQLRREIDILKFCQHPNLVQLIEIFEGEETTYIVQEFLAGKDLHSLLEAKDYNIEEKQVKTLIVQIASAIQYLHSLGIIHRDLKLENVVMSEDSDRAVAKVIDFGLSKTIGPKELTSGVLGTVGYAAPEVLRSKPYGKSCDVWSLGCIAYALFSGALPFDYQTKEQTIKETIRCNLDFEVPGWEGRSEGAKDFIRFVIVRDEEKRPSIEQVLAHPFLN</sequence>
<evidence type="ECO:0000259" key="4">
    <source>
        <dbReference type="PROSITE" id="PS50011"/>
    </source>
</evidence>
<name>A0A7S3CSJ4_9SPIT</name>
<dbReference type="Pfam" id="PF00069">
    <property type="entry name" value="Pkinase"/>
    <property type="match status" value="1"/>
</dbReference>
<dbReference type="Gene3D" id="1.10.510.10">
    <property type="entry name" value="Transferase(Phosphotransferase) domain 1"/>
    <property type="match status" value="1"/>
</dbReference>
<dbReference type="GO" id="GO:0005524">
    <property type="term" value="F:ATP binding"/>
    <property type="evidence" value="ECO:0007669"/>
    <property type="project" value="UniProtKB-KW"/>
</dbReference>
<proteinExistence type="predicted"/>